<protein>
    <submittedName>
        <fullName evidence="1">Uncharacterized protein</fullName>
    </submittedName>
</protein>
<dbReference type="RefSeq" id="WP_153599153.1">
    <property type="nucleotide sequence ID" value="NZ_JAXOTW010000016.1"/>
</dbReference>
<dbReference type="AlphaFoldDB" id="A0AAW9JEU5"/>
<dbReference type="Proteomes" id="UP001292252">
    <property type="component" value="Unassembled WGS sequence"/>
</dbReference>
<reference evidence="1" key="1">
    <citation type="submission" date="2023-12" db="EMBL/GenBank/DDBJ databases">
        <title>Genome sequence of Bacillus thuringiensis strain SS10.</title>
        <authorList>
            <person name="Rouis S."/>
        </authorList>
    </citation>
    <scope>NUCLEOTIDE SEQUENCE</scope>
    <source>
        <strain evidence="1">SS10</strain>
    </source>
</reference>
<sequence>MKYYAELLKIIEGGLRGDKQKISDYSIWLAKKLKTAGEEKIRKDRKNISKNR</sequence>
<name>A0AAW9JEU5_BACTU</name>
<evidence type="ECO:0000313" key="2">
    <source>
        <dbReference type="Proteomes" id="UP001292252"/>
    </source>
</evidence>
<proteinExistence type="predicted"/>
<gene>
    <name evidence="1" type="ORF">U2F49_23250</name>
</gene>
<evidence type="ECO:0000313" key="1">
    <source>
        <dbReference type="EMBL" id="MDZ5479153.1"/>
    </source>
</evidence>
<dbReference type="EMBL" id="JAXOTW010000016">
    <property type="protein sequence ID" value="MDZ5479153.1"/>
    <property type="molecule type" value="Genomic_DNA"/>
</dbReference>
<comment type="caution">
    <text evidence="1">The sequence shown here is derived from an EMBL/GenBank/DDBJ whole genome shotgun (WGS) entry which is preliminary data.</text>
</comment>
<organism evidence="1 2">
    <name type="scientific">Bacillus thuringiensis</name>
    <dbReference type="NCBI Taxonomy" id="1428"/>
    <lineage>
        <taxon>Bacteria</taxon>
        <taxon>Bacillati</taxon>
        <taxon>Bacillota</taxon>
        <taxon>Bacilli</taxon>
        <taxon>Bacillales</taxon>
        <taxon>Bacillaceae</taxon>
        <taxon>Bacillus</taxon>
        <taxon>Bacillus cereus group</taxon>
    </lineage>
</organism>
<accession>A0AAW9JEU5</accession>